<accession>A0A382BW49</accession>
<evidence type="ECO:0000313" key="1">
    <source>
        <dbReference type="EMBL" id="SVB17839.1"/>
    </source>
</evidence>
<gene>
    <name evidence="1" type="ORF">METZ01_LOCUS170693</name>
</gene>
<dbReference type="EMBL" id="UINC01031573">
    <property type="protein sequence ID" value="SVB17839.1"/>
    <property type="molecule type" value="Genomic_DNA"/>
</dbReference>
<name>A0A382BW49_9ZZZZ</name>
<proteinExistence type="predicted"/>
<sequence>MVIPEDLMQRLAAADFRTTVEYTGPLEHQYVMTHFREDYPSLWLDMRELIATTGVVRPFRGSRQEWRYVDLPDGYTYWVMPEWAVDGWEEGFDPDDTYVLNRQETQKHLRAGAG</sequence>
<dbReference type="AlphaFoldDB" id="A0A382BW49"/>
<protein>
    <submittedName>
        <fullName evidence="1">Uncharacterized protein</fullName>
    </submittedName>
</protein>
<organism evidence="1">
    <name type="scientific">marine metagenome</name>
    <dbReference type="NCBI Taxonomy" id="408172"/>
    <lineage>
        <taxon>unclassified sequences</taxon>
        <taxon>metagenomes</taxon>
        <taxon>ecological metagenomes</taxon>
    </lineage>
</organism>
<reference evidence="1" key="1">
    <citation type="submission" date="2018-05" db="EMBL/GenBank/DDBJ databases">
        <authorList>
            <person name="Lanie J.A."/>
            <person name="Ng W.-L."/>
            <person name="Kazmierczak K.M."/>
            <person name="Andrzejewski T.M."/>
            <person name="Davidsen T.M."/>
            <person name="Wayne K.J."/>
            <person name="Tettelin H."/>
            <person name="Glass J.I."/>
            <person name="Rusch D."/>
            <person name="Podicherti R."/>
            <person name="Tsui H.-C.T."/>
            <person name="Winkler M.E."/>
        </authorList>
    </citation>
    <scope>NUCLEOTIDE SEQUENCE</scope>
</reference>